<reference evidence="1 2" key="1">
    <citation type="submission" date="2012-12" db="EMBL/GenBank/DDBJ databases">
        <title>Genome assembly of Fulvivirga imtechensis AK7.</title>
        <authorList>
            <person name="Nupur N."/>
            <person name="Khatri I."/>
            <person name="Kumar R."/>
            <person name="Subramanian S."/>
            <person name="Pinnaka A."/>
        </authorList>
    </citation>
    <scope>NUCLEOTIDE SEQUENCE [LARGE SCALE GENOMIC DNA]</scope>
    <source>
        <strain evidence="1 2">AK7</strain>
    </source>
</reference>
<dbReference type="AlphaFoldDB" id="L8K2B6"/>
<dbReference type="STRING" id="1237149.C900_02677"/>
<gene>
    <name evidence="1" type="ORF">C900_02677</name>
</gene>
<comment type="caution">
    <text evidence="1">The sequence shown here is derived from an EMBL/GenBank/DDBJ whole genome shotgun (WGS) entry which is preliminary data.</text>
</comment>
<evidence type="ECO:0000313" key="2">
    <source>
        <dbReference type="Proteomes" id="UP000011135"/>
    </source>
</evidence>
<accession>L8K2B6</accession>
<protein>
    <submittedName>
        <fullName evidence="1">Uncharacterized protein</fullName>
    </submittedName>
</protein>
<dbReference type="EMBL" id="AMZN01000004">
    <property type="protein sequence ID" value="ELR73592.1"/>
    <property type="molecule type" value="Genomic_DNA"/>
</dbReference>
<keyword evidence="2" id="KW-1185">Reference proteome</keyword>
<proteinExistence type="predicted"/>
<organism evidence="1 2">
    <name type="scientific">Fulvivirga imtechensis AK7</name>
    <dbReference type="NCBI Taxonomy" id="1237149"/>
    <lineage>
        <taxon>Bacteria</taxon>
        <taxon>Pseudomonadati</taxon>
        <taxon>Bacteroidota</taxon>
        <taxon>Cytophagia</taxon>
        <taxon>Cytophagales</taxon>
        <taxon>Fulvivirgaceae</taxon>
        <taxon>Fulvivirga</taxon>
    </lineage>
</organism>
<evidence type="ECO:0000313" key="1">
    <source>
        <dbReference type="EMBL" id="ELR73592.1"/>
    </source>
</evidence>
<sequence length="123" mass="13992">MRKERTTAIRLLTLIVALQVFNISLNLNDAAIGKTGFIYVNEIETVVEFIMETCLGKKDFIPETQIPVGSLGFEEEEKHISEHTMNFEKMYFIPDLLYKKNCTGRSMALKDHISDVLTPPPEA</sequence>
<dbReference type="Proteomes" id="UP000011135">
    <property type="component" value="Unassembled WGS sequence"/>
</dbReference>
<name>L8K2B6_9BACT</name>